<reference evidence="1 2" key="1">
    <citation type="submission" date="2018-06" db="EMBL/GenBank/DDBJ databases">
        <title>Comparative genomics reveals the genomic features of Rhizophagus irregularis, R. cerebriforme, R. diaphanum and Gigaspora rosea, and their symbiotic lifestyle signature.</title>
        <authorList>
            <person name="Morin E."/>
            <person name="San Clemente H."/>
            <person name="Chen E.C.H."/>
            <person name="De La Providencia I."/>
            <person name="Hainaut M."/>
            <person name="Kuo A."/>
            <person name="Kohler A."/>
            <person name="Murat C."/>
            <person name="Tang N."/>
            <person name="Roy S."/>
            <person name="Loubradou J."/>
            <person name="Henrissat B."/>
            <person name="Grigoriev I.V."/>
            <person name="Corradi N."/>
            <person name="Roux C."/>
            <person name="Martin F.M."/>
        </authorList>
    </citation>
    <scope>NUCLEOTIDE SEQUENCE [LARGE SCALE GENOMIC DNA]</scope>
    <source>
        <strain evidence="1 2">DAOM 227022</strain>
    </source>
</reference>
<evidence type="ECO:0000313" key="2">
    <source>
        <dbReference type="Proteomes" id="UP000265703"/>
    </source>
</evidence>
<comment type="caution">
    <text evidence="1">The sequence shown here is derived from an EMBL/GenBank/DDBJ whole genome shotgun (WGS) entry which is preliminary data.</text>
</comment>
<keyword evidence="2" id="KW-1185">Reference proteome</keyword>
<organism evidence="1 2">
    <name type="scientific">Glomus cerebriforme</name>
    <dbReference type="NCBI Taxonomy" id="658196"/>
    <lineage>
        <taxon>Eukaryota</taxon>
        <taxon>Fungi</taxon>
        <taxon>Fungi incertae sedis</taxon>
        <taxon>Mucoromycota</taxon>
        <taxon>Glomeromycotina</taxon>
        <taxon>Glomeromycetes</taxon>
        <taxon>Glomerales</taxon>
        <taxon>Glomeraceae</taxon>
        <taxon>Glomus</taxon>
    </lineage>
</organism>
<gene>
    <name evidence="1" type="ORF">C1645_439513</name>
</gene>
<protein>
    <submittedName>
        <fullName evidence="1">Uncharacterized protein</fullName>
    </submittedName>
</protein>
<sequence>MYTEPLEMTSSLHKRSKFAMPESVRNINKMILNDRSQTFGNIIQNMKLSVMSVQDLTRSAEGLFSFWNEYTLMESKKWFT</sequence>
<dbReference type="Proteomes" id="UP000265703">
    <property type="component" value="Unassembled WGS sequence"/>
</dbReference>
<name>A0A397THJ5_9GLOM</name>
<dbReference type="EMBL" id="QKYT01000053">
    <property type="protein sequence ID" value="RIA95907.1"/>
    <property type="molecule type" value="Genomic_DNA"/>
</dbReference>
<accession>A0A397THJ5</accession>
<evidence type="ECO:0000313" key="1">
    <source>
        <dbReference type="EMBL" id="RIA95907.1"/>
    </source>
</evidence>
<proteinExistence type="predicted"/>
<dbReference type="AlphaFoldDB" id="A0A397THJ5"/>